<dbReference type="InterPro" id="IPR000182">
    <property type="entry name" value="GNAT_dom"/>
</dbReference>
<protein>
    <submittedName>
        <fullName evidence="2">GNAT family N-acetyltransferase</fullName>
    </submittedName>
</protein>
<reference evidence="2 3" key="1">
    <citation type="submission" date="2020-05" db="EMBL/GenBank/DDBJ databases">
        <title>Ramlibacter rhizophilus sp. nov., isolated from rhizosphere soil of national flower Mugunghwa from South Korea.</title>
        <authorList>
            <person name="Zheng-Fei Y."/>
            <person name="Huan T."/>
        </authorList>
    </citation>
    <scope>NUCLEOTIDE SEQUENCE [LARGE SCALE GENOMIC DNA]</scope>
    <source>
        <strain evidence="2 3">H242</strain>
    </source>
</reference>
<sequence length="148" mass="16102">MQLVPIPNTDEPPRAGTHSELVAGVVASTRDLYARKGFVAPWIGYLAFDEGEYVGTCAFVGPPEGREVEIAYYSFPACQRAGVATRMTGELLKVARLQVPAVTVVAHTMREEGPSTIILRKHGFKLLGEVKHPEDGPVWKWALSDPAS</sequence>
<keyword evidence="3" id="KW-1185">Reference proteome</keyword>
<dbReference type="SUPFAM" id="SSF55729">
    <property type="entry name" value="Acyl-CoA N-acyltransferases (Nat)"/>
    <property type="match status" value="1"/>
</dbReference>
<proteinExistence type="predicted"/>
<feature type="domain" description="N-acetyltransferase" evidence="1">
    <location>
        <begin position="1"/>
        <end position="146"/>
    </location>
</feature>
<dbReference type="EMBL" id="CP053418">
    <property type="protein sequence ID" value="QJW85337.1"/>
    <property type="molecule type" value="Genomic_DNA"/>
</dbReference>
<dbReference type="Gene3D" id="3.40.630.30">
    <property type="match status" value="1"/>
</dbReference>
<evidence type="ECO:0000259" key="1">
    <source>
        <dbReference type="PROSITE" id="PS51186"/>
    </source>
</evidence>
<gene>
    <name evidence="2" type="ORF">HK414_24035</name>
</gene>
<dbReference type="Proteomes" id="UP000500826">
    <property type="component" value="Chromosome"/>
</dbReference>
<accession>A0ABX6P736</accession>
<reference evidence="2 3" key="2">
    <citation type="submission" date="2020-05" db="EMBL/GenBank/DDBJ databases">
        <authorList>
            <person name="Khan S.A."/>
            <person name="Jeon C.O."/>
            <person name="Chun B.H."/>
        </authorList>
    </citation>
    <scope>NUCLEOTIDE SEQUENCE [LARGE SCALE GENOMIC DNA]</scope>
    <source>
        <strain evidence="2 3">H242</strain>
    </source>
</reference>
<dbReference type="Pfam" id="PF13302">
    <property type="entry name" value="Acetyltransf_3"/>
    <property type="match status" value="1"/>
</dbReference>
<organism evidence="2 3">
    <name type="scientific">Ramlibacter terrae</name>
    <dbReference type="NCBI Taxonomy" id="2732511"/>
    <lineage>
        <taxon>Bacteria</taxon>
        <taxon>Pseudomonadati</taxon>
        <taxon>Pseudomonadota</taxon>
        <taxon>Betaproteobacteria</taxon>
        <taxon>Burkholderiales</taxon>
        <taxon>Comamonadaceae</taxon>
        <taxon>Ramlibacter</taxon>
    </lineage>
</organism>
<evidence type="ECO:0000313" key="3">
    <source>
        <dbReference type="Proteomes" id="UP000500826"/>
    </source>
</evidence>
<name>A0ABX6P736_9BURK</name>
<dbReference type="PROSITE" id="PS51186">
    <property type="entry name" value="GNAT"/>
    <property type="match status" value="1"/>
</dbReference>
<dbReference type="InterPro" id="IPR016181">
    <property type="entry name" value="Acyl_CoA_acyltransferase"/>
</dbReference>
<evidence type="ECO:0000313" key="2">
    <source>
        <dbReference type="EMBL" id="QJW85337.1"/>
    </source>
</evidence>